<dbReference type="RefSeq" id="WP_196989051.1">
    <property type="nucleotide sequence ID" value="NZ_JADWYR010000001.1"/>
</dbReference>
<dbReference type="AlphaFoldDB" id="A0A931GX36"/>
<evidence type="ECO:0000313" key="2">
    <source>
        <dbReference type="EMBL" id="MBG9374969.1"/>
    </source>
</evidence>
<evidence type="ECO:0000313" key="3">
    <source>
        <dbReference type="Proteomes" id="UP000628448"/>
    </source>
</evidence>
<comment type="caution">
    <text evidence="2">The sequence shown here is derived from an EMBL/GenBank/DDBJ whole genome shotgun (WGS) entry which is preliminary data.</text>
</comment>
<keyword evidence="1" id="KW-1133">Transmembrane helix</keyword>
<dbReference type="EMBL" id="JADWYR010000001">
    <property type="protein sequence ID" value="MBG9374969.1"/>
    <property type="molecule type" value="Genomic_DNA"/>
</dbReference>
<keyword evidence="1" id="KW-0472">Membrane</keyword>
<proteinExistence type="predicted"/>
<protein>
    <submittedName>
        <fullName evidence="2">Uncharacterized protein</fullName>
    </submittedName>
</protein>
<feature type="transmembrane region" description="Helical" evidence="1">
    <location>
        <begin position="10"/>
        <end position="27"/>
    </location>
</feature>
<sequence length="52" mass="6179">MEARKSTGKYWIYFFLWLVLMIVMLISDDARPFFWLALPGVCTHFAMAMDIM</sequence>
<keyword evidence="1" id="KW-0812">Transmembrane</keyword>
<accession>A0A931GX36</accession>
<name>A0A931GX36_9BACT</name>
<keyword evidence="3" id="KW-1185">Reference proteome</keyword>
<evidence type="ECO:0000256" key="1">
    <source>
        <dbReference type="SAM" id="Phobius"/>
    </source>
</evidence>
<organism evidence="2 3">
    <name type="scientific">Panacibacter microcysteis</name>
    <dbReference type="NCBI Taxonomy" id="2793269"/>
    <lineage>
        <taxon>Bacteria</taxon>
        <taxon>Pseudomonadati</taxon>
        <taxon>Bacteroidota</taxon>
        <taxon>Chitinophagia</taxon>
        <taxon>Chitinophagales</taxon>
        <taxon>Chitinophagaceae</taxon>
        <taxon>Panacibacter</taxon>
    </lineage>
</organism>
<dbReference type="Proteomes" id="UP000628448">
    <property type="component" value="Unassembled WGS sequence"/>
</dbReference>
<gene>
    <name evidence="2" type="ORF">I5907_01880</name>
</gene>
<reference evidence="2" key="1">
    <citation type="submission" date="2020-11" db="EMBL/GenBank/DDBJ databases">
        <title>Bacterial whole genome sequence for Panacibacter sp. DH6.</title>
        <authorList>
            <person name="Le V."/>
            <person name="Ko S."/>
            <person name="Ahn C.-Y."/>
            <person name="Oh H.-M."/>
        </authorList>
    </citation>
    <scope>NUCLEOTIDE SEQUENCE</scope>
    <source>
        <strain evidence="2">DH6</strain>
    </source>
</reference>